<evidence type="ECO:0000313" key="2">
    <source>
        <dbReference type="EMBL" id="MBO0352014.1"/>
    </source>
</evidence>
<evidence type="ECO:0000259" key="1">
    <source>
        <dbReference type="Pfam" id="PF05598"/>
    </source>
</evidence>
<gene>
    <name evidence="2" type="ORF">J0895_23615</name>
</gene>
<dbReference type="InterPro" id="IPR008490">
    <property type="entry name" value="Transposase_InsH_N"/>
</dbReference>
<name>A0ABS3FYF3_9CYAN</name>
<dbReference type="RefSeq" id="WP_207090437.1">
    <property type="nucleotide sequence ID" value="NZ_JAFLQW010000620.1"/>
</dbReference>
<protein>
    <submittedName>
        <fullName evidence="2">Transposase</fullName>
    </submittedName>
</protein>
<accession>A0ABS3FYF3</accession>
<keyword evidence="3" id="KW-1185">Reference proteome</keyword>
<organism evidence="2 3">
    <name type="scientific">Phormidium pseudopriestleyi FRX01</name>
    <dbReference type="NCBI Taxonomy" id="1759528"/>
    <lineage>
        <taxon>Bacteria</taxon>
        <taxon>Bacillati</taxon>
        <taxon>Cyanobacteriota</taxon>
        <taxon>Cyanophyceae</taxon>
        <taxon>Oscillatoriophycideae</taxon>
        <taxon>Oscillatoriales</taxon>
        <taxon>Oscillatoriaceae</taxon>
        <taxon>Phormidium</taxon>
    </lineage>
</organism>
<proteinExistence type="predicted"/>
<dbReference type="Proteomes" id="UP000664844">
    <property type="component" value="Unassembled WGS sequence"/>
</dbReference>
<reference evidence="2 3" key="1">
    <citation type="submission" date="2021-03" db="EMBL/GenBank/DDBJ databases">
        <title>Metabolic Capacity of the Antarctic Cyanobacterium Phormidium pseudopriestleyi that Sustains Oxygenic Photosynthesis in the Presence of Hydrogen Sulfide.</title>
        <authorList>
            <person name="Lumian J.E."/>
            <person name="Jungblut A.D."/>
            <person name="Dillon M.L."/>
            <person name="Hawes I."/>
            <person name="Doran P.T."/>
            <person name="Mackey T.J."/>
            <person name="Dick G.J."/>
            <person name="Grettenberger C.L."/>
            <person name="Sumner D.Y."/>
        </authorList>
    </citation>
    <scope>NUCLEOTIDE SEQUENCE [LARGE SCALE GENOMIC DNA]</scope>
    <source>
        <strain evidence="2 3">FRX01</strain>
    </source>
</reference>
<dbReference type="EMBL" id="JAFLQW010000620">
    <property type="protein sequence ID" value="MBO0352014.1"/>
    <property type="molecule type" value="Genomic_DNA"/>
</dbReference>
<comment type="caution">
    <text evidence="2">The sequence shown here is derived from an EMBL/GenBank/DDBJ whole genome shotgun (WGS) entry which is preliminary data.</text>
</comment>
<feature type="domain" description="Transposase InsH N-terminal" evidence="1">
    <location>
        <begin position="23"/>
        <end position="113"/>
    </location>
</feature>
<dbReference type="Pfam" id="PF05598">
    <property type="entry name" value="DUF772"/>
    <property type="match status" value="1"/>
</dbReference>
<sequence length="242" mass="27913">MTLHPQEQWIIPEQTVAVARASFPKGNVYMLMHEELGQLYTDKDFIELYPNCGKLARSPAFLALVTLMQFSEGLTDRQAADSVRARIDWKYALGLELTDEGFDHTILNEWRDRLVKKEVESILLDKILARFKEKKLLKGRGIQRTDSTQILGAIRVLNRLELVGETLRHALNDLSIHAPNWLCSVVQEDWFDRYSYRLDSYRLPKDESERSRLALTIGADGHHLLGDIYEGERPLIYVNCQA</sequence>
<evidence type="ECO:0000313" key="3">
    <source>
        <dbReference type="Proteomes" id="UP000664844"/>
    </source>
</evidence>